<keyword evidence="3" id="KW-1185">Reference proteome</keyword>
<feature type="compositionally biased region" description="Low complexity" evidence="1">
    <location>
        <begin position="32"/>
        <end position="41"/>
    </location>
</feature>
<accession>A0ABX5JDU6</accession>
<proteinExistence type="predicted"/>
<reference evidence="2 3" key="1">
    <citation type="submission" date="2018-04" db="EMBL/GenBank/DDBJ databases">
        <title>Genomic Encyclopedia of Type Strains, Phase III (KMG-III): the genomes of soil and plant-associated and newly described type strains.</title>
        <authorList>
            <person name="Whitman W."/>
        </authorList>
    </citation>
    <scope>NUCLEOTIDE SEQUENCE [LARGE SCALE GENOMIC DNA]</scope>
    <source>
        <strain evidence="2 3">JA192</strain>
    </source>
</reference>
<protein>
    <submittedName>
        <fullName evidence="2">Uncharacterized protein</fullName>
    </submittedName>
</protein>
<dbReference type="Proteomes" id="UP000240800">
    <property type="component" value="Unassembled WGS sequence"/>
</dbReference>
<organism evidence="2 3">
    <name type="scientific">Cereibacter johrii</name>
    <dbReference type="NCBI Taxonomy" id="445629"/>
    <lineage>
        <taxon>Bacteria</taxon>
        <taxon>Pseudomonadati</taxon>
        <taxon>Pseudomonadota</taxon>
        <taxon>Alphaproteobacteria</taxon>
        <taxon>Rhodobacterales</taxon>
        <taxon>Paracoccaceae</taxon>
        <taxon>Cereibacter</taxon>
    </lineage>
</organism>
<comment type="caution">
    <text evidence="2">The sequence shown here is derived from an EMBL/GenBank/DDBJ whole genome shotgun (WGS) entry which is preliminary data.</text>
</comment>
<evidence type="ECO:0000313" key="2">
    <source>
        <dbReference type="EMBL" id="PTM80484.1"/>
    </source>
</evidence>
<dbReference type="EMBL" id="PZZW01000002">
    <property type="protein sequence ID" value="PTM80484.1"/>
    <property type="molecule type" value="Genomic_DNA"/>
</dbReference>
<evidence type="ECO:0000313" key="3">
    <source>
        <dbReference type="Proteomes" id="UP000240800"/>
    </source>
</evidence>
<sequence length="72" mass="7217">MSGFGLPLVQASRAAPMTAGQDLRLPEDCGGRRPQGAPGRPSCLTAMIGSLRSDVMAAARPGGGRGPVVSPT</sequence>
<feature type="region of interest" description="Disordered" evidence="1">
    <location>
        <begin position="15"/>
        <end position="41"/>
    </location>
</feature>
<evidence type="ECO:0000256" key="1">
    <source>
        <dbReference type="SAM" id="MobiDB-lite"/>
    </source>
</evidence>
<gene>
    <name evidence="2" type="ORF">C8J29_102566</name>
</gene>
<name>A0ABX5JDU6_9RHOB</name>